<dbReference type="Gene3D" id="3.40.50.300">
    <property type="entry name" value="P-loop containing nucleotide triphosphate hydrolases"/>
    <property type="match status" value="1"/>
</dbReference>
<gene>
    <name evidence="2" type="ORF">GTA08_BOTSDO13802</name>
</gene>
<evidence type="ECO:0000313" key="2">
    <source>
        <dbReference type="EMBL" id="KAF4310746.1"/>
    </source>
</evidence>
<feature type="compositionally biased region" description="Polar residues" evidence="1">
    <location>
        <begin position="1"/>
        <end position="10"/>
    </location>
</feature>
<comment type="caution">
    <text evidence="2">The sequence shown here is derived from an EMBL/GenBank/DDBJ whole genome shotgun (WGS) entry which is preliminary data.</text>
</comment>
<dbReference type="AlphaFoldDB" id="A0A8H4J049"/>
<reference evidence="2" key="1">
    <citation type="submission" date="2020-04" db="EMBL/GenBank/DDBJ databases">
        <title>Genome Assembly and Annotation of Botryosphaeria dothidea sdau 11-99, a Latent Pathogen of Apple Fruit Ring Rot in China.</title>
        <authorList>
            <person name="Yu C."/>
            <person name="Diao Y."/>
            <person name="Lu Q."/>
            <person name="Zhao J."/>
            <person name="Cui S."/>
            <person name="Peng C."/>
            <person name="He B."/>
            <person name="Liu H."/>
        </authorList>
    </citation>
    <scope>NUCLEOTIDE SEQUENCE [LARGE SCALE GENOMIC DNA]</scope>
    <source>
        <strain evidence="2">Sdau11-99</strain>
    </source>
</reference>
<feature type="compositionally biased region" description="Acidic residues" evidence="1">
    <location>
        <begin position="13"/>
        <end position="27"/>
    </location>
</feature>
<protein>
    <submittedName>
        <fullName evidence="2">Uncharacterized protein</fullName>
    </submittedName>
</protein>
<feature type="compositionally biased region" description="Basic and acidic residues" evidence="1">
    <location>
        <begin position="232"/>
        <end position="243"/>
    </location>
</feature>
<feature type="region of interest" description="Disordered" evidence="1">
    <location>
        <begin position="1"/>
        <end position="45"/>
    </location>
</feature>
<feature type="compositionally biased region" description="Polar residues" evidence="1">
    <location>
        <begin position="28"/>
        <end position="39"/>
    </location>
</feature>
<accession>A0A8H4J049</accession>
<feature type="region of interest" description="Disordered" evidence="1">
    <location>
        <begin position="224"/>
        <end position="243"/>
    </location>
</feature>
<evidence type="ECO:0000256" key="1">
    <source>
        <dbReference type="SAM" id="MobiDB-lite"/>
    </source>
</evidence>
<name>A0A8H4J049_9PEZI</name>
<evidence type="ECO:0000313" key="3">
    <source>
        <dbReference type="Proteomes" id="UP000572817"/>
    </source>
</evidence>
<dbReference type="Proteomes" id="UP000572817">
    <property type="component" value="Unassembled WGS sequence"/>
</dbReference>
<feature type="region of interest" description="Disordered" evidence="1">
    <location>
        <begin position="1161"/>
        <end position="1257"/>
    </location>
</feature>
<keyword evidence="3" id="KW-1185">Reference proteome</keyword>
<feature type="compositionally biased region" description="Basic and acidic residues" evidence="1">
    <location>
        <begin position="1217"/>
        <end position="1229"/>
    </location>
</feature>
<organism evidence="2 3">
    <name type="scientific">Botryosphaeria dothidea</name>
    <dbReference type="NCBI Taxonomy" id="55169"/>
    <lineage>
        <taxon>Eukaryota</taxon>
        <taxon>Fungi</taxon>
        <taxon>Dikarya</taxon>
        <taxon>Ascomycota</taxon>
        <taxon>Pezizomycotina</taxon>
        <taxon>Dothideomycetes</taxon>
        <taxon>Dothideomycetes incertae sedis</taxon>
        <taxon>Botryosphaeriales</taxon>
        <taxon>Botryosphaeriaceae</taxon>
        <taxon>Botryosphaeria</taxon>
    </lineage>
</organism>
<sequence length="1276" mass="140015">MKTESPSSTAAAADEDYDLIEEDEVTDEATNASDKSQSGGEDDRLAFDDNDAVQFYDAGHNETLDNDFHAIDASNVPTSQARRLEALPAPLTRQSDRIAKQVAKVSRAVVSTPNLIGRAASAAGAAVKTELMNTTPAKLSLTALACTGVAAGFAVMVNTTMQTAQGIEPTDHELLFKKVEDRLRIAGRGFSNRQRTVVKSWIEAAKKGLQEYATKNYATLTEKAAGGKKSKKGNDQDESSRAPREITFGTLLHGSAQVSASRNPSIEVLSNEASDLADTLVALHKFLNMPWRIQTISGEELRQRRISSPLFGATAFTDELNSRADVFFENAMREQETQLKKNYIASSSPGTGKTLNIEKVARWLKQPMVTLTGAGFNNIKFKGETAWDAFEEWVKDALANHMKLPEDGADPAGCINGFILLDDFHFALEGNGCFSHDPESRARLRNFLKDLADPAREHILSDIELAPGHSFPVNTGRVQAFMTLNRLPDDFDETAEEAFRSRTVKLKADSYPTPEDRKAIAANWALTINCAMAQHTGMTTDEFGNLVDKNIVAESLRAIAKKDTDMAKPYDGRLGVRGLADMLSLFQSHVKNNVEEAKAAGKNYSRVYSLEGFDLDSLANGIGDYKKGEDARLAKMAEQQTTQRRIDDIRSSLPRLHKVQRAAIESLLALTRSEDFGPVRVRSIDAAEKRLAFYRDRVPLPDISTVRAKLLDRFGYLKSSGENGEADRFASVYELVANLYFRRAAALDTDGDEGYEQNLLIRVTQTDPSAWDPTFFDSLADTLGGVPLVLLTEPAALVAEARPVPAISKNDKMFEKWSGSGFEEGRHYIHITYNNGDEDKTESLALWTAEATEGYVYVHAKSKKTNQAGEFTYFVVSSGVVQSVINGYEEQKGGLGTGVYTFRGTKGFAEEVQLHAHPRPKLIERVLEQTQGKTSAAESMAVALINDAAMAAIGRWVDGLPNRSANKGRYELFEEYLYRELNAPEATLQDGSKFDARSMTFFLLHVGTASAPAPPRNTHIVQSLLLGPPPVEGRRTFAQGALRNRLADAVAKANHRKRMLKKGELRAGELTGANADAFDRLIAFDRQLALRGRAVGYTLPTAVLQQAVGNLAGREAARLADHFGIMAGEEPAAEKQLAALAAEWTELYDEHARIVKAREEAPAREKVRDLADAEARSKERAGRRLEKQTARPPARRGLNARCADLDERRPHRTSRRPLREAESEAEPVREASVARVQGRERSVGRKVQLKDGAGAEDDATTALAKHLADCSLGAEV</sequence>
<dbReference type="EMBL" id="WWBZ02000013">
    <property type="protein sequence ID" value="KAF4310746.1"/>
    <property type="molecule type" value="Genomic_DNA"/>
</dbReference>
<dbReference type="SUPFAM" id="SSF52540">
    <property type="entry name" value="P-loop containing nucleoside triphosphate hydrolases"/>
    <property type="match status" value="1"/>
</dbReference>
<dbReference type="InterPro" id="IPR027417">
    <property type="entry name" value="P-loop_NTPase"/>
</dbReference>
<feature type="compositionally biased region" description="Basic and acidic residues" evidence="1">
    <location>
        <begin position="1161"/>
        <end position="1189"/>
    </location>
</feature>
<proteinExistence type="predicted"/>